<evidence type="ECO:0000313" key="2">
    <source>
        <dbReference type="Proteomes" id="UP000224898"/>
    </source>
</evidence>
<accession>A0A1J0GVT3</accession>
<sequence>MHAPAYKNFSEFPQTIAGFTAWQQQCAEWAEYRQWVAKRRFHARPEEKGIPVAHTGKTLRRKSVNGHGVSAGSRVLSHWYRDETWESKGQTRRAVRRIETRMWVGEWTEELTHDTDGSDAREWFATQSTTERLDRNYWYEGETLADRFERIDYEGNADMFPPVYTVGVTELDESYWDQEDDYGYSYGCDRYCEICYPDMRGWTY</sequence>
<dbReference type="EMBL" id="KX925554">
    <property type="protein sequence ID" value="APC46284.1"/>
    <property type="molecule type" value="Genomic_DNA"/>
</dbReference>
<keyword evidence="2" id="KW-1185">Reference proteome</keyword>
<dbReference type="RefSeq" id="YP_009831747.1">
    <property type="nucleotide sequence ID" value="NC_048650.1"/>
</dbReference>
<dbReference type="Proteomes" id="UP000224898">
    <property type="component" value="Segment"/>
</dbReference>
<evidence type="ECO:0000313" key="1">
    <source>
        <dbReference type="EMBL" id="APC46284.1"/>
    </source>
</evidence>
<organism evidence="1 2">
    <name type="scientific">Streptomyces phage BRock</name>
    <dbReference type="NCBI Taxonomy" id="1913591"/>
    <lineage>
        <taxon>Viruses</taxon>
        <taxon>Duplodnaviria</taxon>
        <taxon>Heunggongvirae</taxon>
        <taxon>Uroviricota</taxon>
        <taxon>Caudoviricetes</taxon>
        <taxon>Borockvirus</taxon>
        <taxon>Borockvirus brock</taxon>
    </lineage>
</organism>
<protein>
    <submittedName>
        <fullName evidence="1">Uncharacterized protein</fullName>
    </submittedName>
</protein>
<proteinExistence type="predicted"/>
<dbReference type="GeneID" id="55601436"/>
<reference evidence="1 2" key="1">
    <citation type="submission" date="2016-09" db="EMBL/GenBank/DDBJ databases">
        <title>Complete Genome Sequence of Streptomyces 5a phage BRock.</title>
        <authorList>
            <person name="Crossman A."/>
            <person name="Baron S."/>
            <person name="Jamdagni P."/>
            <person name="Khatri P."/>
            <person name="Sharma D."/>
            <person name="Pandey M."/>
            <person name="Goyal S."/>
            <person name="Kumar S."/>
            <person name="Phogat A."/>
            <person name="Chawla G."/>
            <person name="Pasricha M."/>
            <person name="Gupta K."/>
            <person name="Bazzad D."/>
            <person name="Aggarwal V."/>
            <person name="Poughat A."/>
            <person name="Singh K."/>
            <person name="Rana P."/>
            <person name="Gautam R."/>
            <person name="Sharma V."/>
            <person name="Tyagi D."/>
            <person name="Shahi A."/>
            <person name="Jangra N."/>
            <person name="Malik M."/>
            <person name="Sidhu P.K."/>
            <person name="Malik S."/>
            <person name="Ghalyan Y."/>
            <person name="Sharma S.S."/>
            <person name="Malik A."/>
            <person name="Chuttani R."/>
            <person name="Bamal N."/>
            <person name="Bhadula D."/>
            <person name="Batra A."/>
            <person name="Temple L."/>
            <person name="Nehra K."/>
        </authorList>
    </citation>
    <scope>NUCLEOTIDE SEQUENCE [LARGE SCALE GENOMIC DNA]</scope>
</reference>
<name>A0A1J0GVT3_9CAUD</name>
<dbReference type="KEGG" id="vg:55601436"/>